<dbReference type="GO" id="GO:0042597">
    <property type="term" value="C:periplasmic space"/>
    <property type="evidence" value="ECO:0007669"/>
    <property type="project" value="UniProtKB-ARBA"/>
</dbReference>
<protein>
    <submittedName>
        <fullName evidence="2">ABC transporter substrate-binding protein</fullName>
    </submittedName>
</protein>
<reference evidence="2 3" key="1">
    <citation type="submission" date="2019-08" db="EMBL/GenBank/DDBJ databases">
        <title>In-depth cultivation of the pig gut microbiome towards novel bacterial diversity and tailored functional studies.</title>
        <authorList>
            <person name="Wylensek D."/>
            <person name="Hitch T.C.A."/>
            <person name="Clavel T."/>
        </authorList>
    </citation>
    <scope>NUCLEOTIDE SEQUENCE [LARGE SCALE GENOMIC DNA]</scope>
    <source>
        <strain evidence="2 3">RF-GAM-744-WT-7</strain>
    </source>
</reference>
<dbReference type="PIRSF" id="PIRSF002741">
    <property type="entry name" value="MppA"/>
    <property type="match status" value="1"/>
</dbReference>
<organism evidence="2 3">
    <name type="scientific">Mobiluncus porci</name>
    <dbReference type="NCBI Taxonomy" id="2652278"/>
    <lineage>
        <taxon>Bacteria</taxon>
        <taxon>Bacillati</taxon>
        <taxon>Actinomycetota</taxon>
        <taxon>Actinomycetes</taxon>
        <taxon>Actinomycetales</taxon>
        <taxon>Actinomycetaceae</taxon>
        <taxon>Mobiluncus</taxon>
    </lineage>
</organism>
<dbReference type="EMBL" id="VUMY01000002">
    <property type="protein sequence ID" value="MST48888.1"/>
    <property type="molecule type" value="Genomic_DNA"/>
</dbReference>
<proteinExistence type="predicted"/>
<dbReference type="PANTHER" id="PTHR30290:SF83">
    <property type="entry name" value="ABC TRANSPORTER SUBSTRATE-BINDING PROTEIN"/>
    <property type="match status" value="1"/>
</dbReference>
<dbReference type="Proteomes" id="UP000442535">
    <property type="component" value="Unassembled WGS sequence"/>
</dbReference>
<dbReference type="Gene3D" id="3.40.190.10">
    <property type="entry name" value="Periplasmic binding protein-like II"/>
    <property type="match status" value="1"/>
</dbReference>
<dbReference type="InterPro" id="IPR000914">
    <property type="entry name" value="SBP_5_dom"/>
</dbReference>
<name>A0A7K0K0F2_9ACTO</name>
<dbReference type="PANTHER" id="PTHR30290">
    <property type="entry name" value="PERIPLASMIC BINDING COMPONENT OF ABC TRANSPORTER"/>
    <property type="match status" value="1"/>
</dbReference>
<dbReference type="GO" id="GO:1904680">
    <property type="term" value="F:peptide transmembrane transporter activity"/>
    <property type="evidence" value="ECO:0007669"/>
    <property type="project" value="TreeGrafter"/>
</dbReference>
<dbReference type="InterPro" id="IPR039424">
    <property type="entry name" value="SBP_5"/>
</dbReference>
<dbReference type="CDD" id="cd00995">
    <property type="entry name" value="PBP2_NikA_DppA_OppA_like"/>
    <property type="match status" value="1"/>
</dbReference>
<dbReference type="Gene3D" id="3.90.76.10">
    <property type="entry name" value="Dipeptide-binding Protein, Domain 1"/>
    <property type="match status" value="1"/>
</dbReference>
<dbReference type="GO" id="GO:0015833">
    <property type="term" value="P:peptide transport"/>
    <property type="evidence" value="ECO:0007669"/>
    <property type="project" value="TreeGrafter"/>
</dbReference>
<dbReference type="GO" id="GO:0043190">
    <property type="term" value="C:ATP-binding cassette (ABC) transporter complex"/>
    <property type="evidence" value="ECO:0007669"/>
    <property type="project" value="InterPro"/>
</dbReference>
<dbReference type="AlphaFoldDB" id="A0A7K0K0F2"/>
<dbReference type="Gene3D" id="3.10.105.10">
    <property type="entry name" value="Dipeptide-binding Protein, Domain 3"/>
    <property type="match status" value="1"/>
</dbReference>
<comment type="caution">
    <text evidence="2">The sequence shown here is derived from an EMBL/GenBank/DDBJ whole genome shotgun (WGS) entry which is preliminary data.</text>
</comment>
<evidence type="ECO:0000313" key="3">
    <source>
        <dbReference type="Proteomes" id="UP000442535"/>
    </source>
</evidence>
<dbReference type="Pfam" id="PF00496">
    <property type="entry name" value="SBP_bac_5"/>
    <property type="match status" value="1"/>
</dbReference>
<dbReference type="SUPFAM" id="SSF53850">
    <property type="entry name" value="Periplasmic binding protein-like II"/>
    <property type="match status" value="1"/>
</dbReference>
<gene>
    <name evidence="2" type="ORF">FYJ63_01235</name>
</gene>
<dbReference type="InterPro" id="IPR030678">
    <property type="entry name" value="Peptide/Ni-bd"/>
</dbReference>
<sequence length="590" mass="63984">MIGVMRLVQNAPGGVKKKLLRAVAAGGILAWFFSGLTACSESPINISTPVTGPNYVTVSASEPSGMLIPSAATNIDKAKIAAMLFSGLAYLDEKGEVKNDIAQAIIPNDNCTVYDIELTADLLFSDGTKVDAESFARTWSDAVRNVETRPEASLLTVINGYDVTSGAAPVVSTDSHRRPPAGTRENTLTPDLAGVEIVSSTRFKVHLSIPTCDFVKRLATPFFSPLPASAFDENGKISADFGENPFGYGPYMLAREGAWEHDSQLILVPNEHYRGPRRARNEGISFKFYRDAHEAYRDLQNDALDINDNLPSAALKTYKDQLGARATSGPNAVADYLVFPLDGHFAVGSEEGRLRRAAVSLCLNRVDLSKMYFAGLFESATDFVTPVVLGHTENLAGNEVLKFNVAQAKANWAAADSLAPWDGEIAMARVDNEMGEWVDGAAGQIRSCLGVRVSVKAFPDRVTLEKNVKTMRVTNPDGSVGALQLTYPAGWRAKYPGMKGYLWPNFATVGIANRVGYSNPEYDALLYQAGGTVSESEAVKLYTQAESLLIRDLPVVPLWHESVAVGWSTKVAGVQLDWQGLVQYWRVTKD</sequence>
<evidence type="ECO:0000313" key="2">
    <source>
        <dbReference type="EMBL" id="MST48888.1"/>
    </source>
</evidence>
<feature type="domain" description="Solute-binding protein family 5" evidence="1">
    <location>
        <begin position="97"/>
        <end position="507"/>
    </location>
</feature>
<evidence type="ECO:0000259" key="1">
    <source>
        <dbReference type="Pfam" id="PF00496"/>
    </source>
</evidence>
<accession>A0A7K0K0F2</accession>
<keyword evidence="3" id="KW-1185">Reference proteome</keyword>